<dbReference type="EMBL" id="PXYK01000037">
    <property type="protein sequence ID" value="PSJ52572.1"/>
    <property type="molecule type" value="Genomic_DNA"/>
</dbReference>
<dbReference type="RefSeq" id="WP_106775199.1">
    <property type="nucleotide sequence ID" value="NZ_PXYK01000037.1"/>
</dbReference>
<evidence type="ECO:0000313" key="3">
    <source>
        <dbReference type="Proteomes" id="UP000241229"/>
    </source>
</evidence>
<dbReference type="CDD" id="cd06532">
    <property type="entry name" value="Glyco_transf_25"/>
    <property type="match status" value="1"/>
</dbReference>
<dbReference type="Proteomes" id="UP000241229">
    <property type="component" value="Unassembled WGS sequence"/>
</dbReference>
<sequence>MSEPDPATVDREAGQCPVLVINLDRSPGRLAFQKSQAARLGLAFERVAAVDGALLAQAEYERHAYRWHRPLSRSEVGCLLSHAACWRRVVELGRNVVVIEDDLVLAQETAAFLREAGVLAGAVVVNLETRGRPRFISQEPVEMLGEQGLHVLYAAVAGSAAYLVTPLAAARLLEKLPRKAALADAFLWGRRGIRYLQADPALGMPLDFLEDSGRAVEEAVSTIRRPHLKLAEKLALALRHPLMRARRAANQLKVGLTKLAMKGTALMSTVAPTPSIFATYDALKGAGHG</sequence>
<dbReference type="OrthoDB" id="259382at2"/>
<accession>A0A2P7RQS9</accession>
<dbReference type="Pfam" id="PF01755">
    <property type="entry name" value="Glyco_transf_25"/>
    <property type="match status" value="1"/>
</dbReference>
<dbReference type="InterPro" id="IPR002654">
    <property type="entry name" value="Glyco_trans_25"/>
</dbReference>
<keyword evidence="3" id="KW-1185">Reference proteome</keyword>
<protein>
    <recommendedName>
        <fullName evidence="1">Glycosyl transferase family 25 domain-containing protein</fullName>
    </recommendedName>
</protein>
<comment type="caution">
    <text evidence="2">The sequence shown here is derived from an EMBL/GenBank/DDBJ whole genome shotgun (WGS) entry which is preliminary data.</text>
</comment>
<proteinExistence type="predicted"/>
<gene>
    <name evidence="2" type="ORF">C7I84_26365</name>
</gene>
<name>A0A2P7RQS9_9HYPH</name>
<reference evidence="2 3" key="1">
    <citation type="submission" date="2018-03" db="EMBL/GenBank/DDBJ databases">
        <title>The draft genome of Mesorhizobium sp. 6GN-30.</title>
        <authorList>
            <person name="Liu L."/>
            <person name="Li L."/>
            <person name="Wang T."/>
            <person name="Zhang X."/>
            <person name="Liang L."/>
        </authorList>
    </citation>
    <scope>NUCLEOTIDE SEQUENCE [LARGE SCALE GENOMIC DNA]</scope>
    <source>
        <strain evidence="2 3">6GN30</strain>
    </source>
</reference>
<evidence type="ECO:0000313" key="2">
    <source>
        <dbReference type="EMBL" id="PSJ52572.1"/>
    </source>
</evidence>
<feature type="domain" description="Glycosyl transferase family 25" evidence="1">
    <location>
        <begin position="17"/>
        <end position="177"/>
    </location>
</feature>
<evidence type="ECO:0000259" key="1">
    <source>
        <dbReference type="Pfam" id="PF01755"/>
    </source>
</evidence>
<organism evidence="2 3">
    <name type="scientific">Kumtagia ephedrae</name>
    <dbReference type="NCBI Taxonomy" id="2116701"/>
    <lineage>
        <taxon>Bacteria</taxon>
        <taxon>Pseudomonadati</taxon>
        <taxon>Pseudomonadota</taxon>
        <taxon>Alphaproteobacteria</taxon>
        <taxon>Hyphomicrobiales</taxon>
        <taxon>Phyllobacteriaceae</taxon>
        <taxon>Kumtagia</taxon>
    </lineage>
</organism>
<dbReference type="AlphaFoldDB" id="A0A2P7RQS9"/>